<keyword evidence="1" id="KW-0732">Signal</keyword>
<dbReference type="Proteomes" id="UP000838878">
    <property type="component" value="Chromosome 4"/>
</dbReference>
<evidence type="ECO:0000256" key="1">
    <source>
        <dbReference type="SAM" id="SignalP"/>
    </source>
</evidence>
<name>A0A8J9YFE2_9NEOP</name>
<gene>
    <name evidence="2" type="ORF">BINO364_LOCUS10253</name>
</gene>
<dbReference type="AlphaFoldDB" id="A0A8J9YFE2"/>
<evidence type="ECO:0000313" key="2">
    <source>
        <dbReference type="EMBL" id="CAH0724560.1"/>
    </source>
</evidence>
<feature type="chain" id="PRO_5035472528" evidence="1">
    <location>
        <begin position="19"/>
        <end position="194"/>
    </location>
</feature>
<accession>A0A8J9YFE2</accession>
<feature type="non-terminal residue" evidence="2">
    <location>
        <position position="194"/>
    </location>
</feature>
<dbReference type="OrthoDB" id="7278110at2759"/>
<organism evidence="2 3">
    <name type="scientific">Brenthis ino</name>
    <name type="common">lesser marbled fritillary</name>
    <dbReference type="NCBI Taxonomy" id="405034"/>
    <lineage>
        <taxon>Eukaryota</taxon>
        <taxon>Metazoa</taxon>
        <taxon>Ecdysozoa</taxon>
        <taxon>Arthropoda</taxon>
        <taxon>Hexapoda</taxon>
        <taxon>Insecta</taxon>
        <taxon>Pterygota</taxon>
        <taxon>Neoptera</taxon>
        <taxon>Endopterygota</taxon>
        <taxon>Lepidoptera</taxon>
        <taxon>Glossata</taxon>
        <taxon>Ditrysia</taxon>
        <taxon>Papilionoidea</taxon>
        <taxon>Nymphalidae</taxon>
        <taxon>Heliconiinae</taxon>
        <taxon>Argynnini</taxon>
        <taxon>Brenthis</taxon>
    </lineage>
</organism>
<sequence length="194" mass="21358">MTSTLLFYFIVLLGYVFAGEGDITDDHVKIYRTQFPIANNGMMGVASVAGFTSRNGRVSSTGGIHFFSPMNQPIPSPQNIEVFKKAEGNMATAIIKMYPESSKSDNVASFMNIYPGTVAVASTMTSQPNIRQSLGTNLLDSMAWPISGASATSNNILSNRKVENWLHNDIYNNFIPSTRFAYHRARAWVSKVVM</sequence>
<keyword evidence="3" id="KW-1185">Reference proteome</keyword>
<evidence type="ECO:0000313" key="3">
    <source>
        <dbReference type="Proteomes" id="UP000838878"/>
    </source>
</evidence>
<feature type="signal peptide" evidence="1">
    <location>
        <begin position="1"/>
        <end position="18"/>
    </location>
</feature>
<protein>
    <submittedName>
        <fullName evidence="2">Uncharacterized protein</fullName>
    </submittedName>
</protein>
<reference evidence="2" key="1">
    <citation type="submission" date="2021-12" db="EMBL/GenBank/DDBJ databases">
        <authorList>
            <person name="Martin H S."/>
        </authorList>
    </citation>
    <scope>NUCLEOTIDE SEQUENCE</scope>
</reference>
<dbReference type="EMBL" id="OV170224">
    <property type="protein sequence ID" value="CAH0724560.1"/>
    <property type="molecule type" value="Genomic_DNA"/>
</dbReference>
<proteinExistence type="predicted"/>